<name>A0A166A836_9EURY</name>
<dbReference type="PANTHER" id="PTHR40707:SF1">
    <property type="entry name" value="DUF460 DOMAIN-CONTAINING PROTEIN"/>
    <property type="match status" value="1"/>
</dbReference>
<dbReference type="STRING" id="55758.MBFIL_13430"/>
<dbReference type="EMBL" id="LWMT01000243">
    <property type="protein sequence ID" value="KZX11698.1"/>
    <property type="molecule type" value="Genomic_DNA"/>
</dbReference>
<sequence length="506" mass="58680">MNFKKNLIVGYDHGLNVGLAILDLNGNLLFLNSFKEISNSELIDTIHDYGNVVLIGVNSTQTPKIVEELGISLNSPIFTLQENQDDQNNKLPSSKQKILNSFLNKKQFINDNGKNALIGAIRAFNEYSPKFDNLENNFNRLKCNLSGKLFEDEEFLIDNAKALVIQSFSINLAINKSLKSFLNININNNNNNHNCFNENIQNNSQKFHNHPLKFKVNKNSYNRNLFNKNHNFKINKTNKLHTVDSFNKISTEDDKDEFNKCSKELDLNKLIQDFENDLDYLNNKLIIYKNKLQNKDELIKNLENKNKRLLGFIEFKDNELNKLNSETNKLNSEVNFLNSKINKLNNDISRDILKEKEVASKIRLLKSIQEEFLKERNLRLNLENKLNSKVLFSDFMFSETETPIKIIETFTKKGIRDANSYFKLERNDIILLSSTKGEKSKAAEILVKIGIGAILTYDDLEHSVEKIFEKEEIDIIKITNELLKYIKFYENFAVIDSNVLNRELKK</sequence>
<feature type="coiled-coil region" evidence="1">
    <location>
        <begin position="271"/>
        <end position="385"/>
    </location>
</feature>
<organism evidence="2 3">
    <name type="scientific">Methanobrevibacter filiformis</name>
    <dbReference type="NCBI Taxonomy" id="55758"/>
    <lineage>
        <taxon>Archaea</taxon>
        <taxon>Methanobacteriati</taxon>
        <taxon>Methanobacteriota</taxon>
        <taxon>Methanomada group</taxon>
        <taxon>Methanobacteria</taxon>
        <taxon>Methanobacteriales</taxon>
        <taxon>Methanobacteriaceae</taxon>
        <taxon>Methanobrevibacter</taxon>
    </lineage>
</organism>
<comment type="caution">
    <text evidence="2">The sequence shown here is derived from an EMBL/GenBank/DDBJ whole genome shotgun (WGS) entry which is preliminary data.</text>
</comment>
<dbReference type="Pfam" id="PF04312">
    <property type="entry name" value="DUF460"/>
    <property type="match status" value="1"/>
</dbReference>
<dbReference type="RefSeq" id="WP_066972936.1">
    <property type="nucleotide sequence ID" value="NZ_LWMT01000243.1"/>
</dbReference>
<proteinExistence type="predicted"/>
<dbReference type="OrthoDB" id="15228at2157"/>
<keyword evidence="3" id="KW-1185">Reference proteome</keyword>
<protein>
    <submittedName>
        <fullName evidence="2">Uncharacterized protein</fullName>
    </submittedName>
</protein>
<dbReference type="AlphaFoldDB" id="A0A166A836"/>
<dbReference type="PATRIC" id="fig|55758.3.peg.1527"/>
<evidence type="ECO:0000313" key="3">
    <source>
        <dbReference type="Proteomes" id="UP000077066"/>
    </source>
</evidence>
<dbReference type="PANTHER" id="PTHR40707">
    <property type="entry name" value="POSSIBLE NUCLEASE OF RNASE H FOLD, RUVC/YQGF FAMILY"/>
    <property type="match status" value="1"/>
</dbReference>
<evidence type="ECO:0000313" key="2">
    <source>
        <dbReference type="EMBL" id="KZX11698.1"/>
    </source>
</evidence>
<keyword evidence="1" id="KW-0175">Coiled coil</keyword>
<accession>A0A166A836</accession>
<reference evidence="2 3" key="1">
    <citation type="submission" date="2016-04" db="EMBL/GenBank/DDBJ databases">
        <title>Genome sequence of Methanobrevibacter filiformis DSM 11501.</title>
        <authorList>
            <person name="Poehlein A."/>
            <person name="Seedorf H."/>
            <person name="Daniel R."/>
        </authorList>
    </citation>
    <scope>NUCLEOTIDE SEQUENCE [LARGE SCALE GENOMIC DNA]</scope>
    <source>
        <strain evidence="2 3">DSM 11501</strain>
    </source>
</reference>
<gene>
    <name evidence="2" type="ORF">MBFIL_13430</name>
</gene>
<dbReference type="Proteomes" id="UP000077066">
    <property type="component" value="Unassembled WGS sequence"/>
</dbReference>
<evidence type="ECO:0000256" key="1">
    <source>
        <dbReference type="SAM" id="Coils"/>
    </source>
</evidence>
<dbReference type="InterPro" id="IPR007408">
    <property type="entry name" value="DUF460"/>
</dbReference>